<dbReference type="GO" id="GO:0009251">
    <property type="term" value="P:glucan catabolic process"/>
    <property type="evidence" value="ECO:0007669"/>
    <property type="project" value="TreeGrafter"/>
</dbReference>
<evidence type="ECO:0000259" key="1">
    <source>
        <dbReference type="PROSITE" id="PS51762"/>
    </source>
</evidence>
<dbReference type="InterPro" id="IPR000757">
    <property type="entry name" value="Beta-glucanase-like"/>
</dbReference>
<sequence>MHTLYTCILYNLDTFVLYIYLYTFPVPSYAKCLVGGLAIVIGWPSAFLPACGPRCPRKVDLSLVPSCAVLVLLKLASSSSTSVHDLHHVSRLASSLLLLAALVRANSHDHAAADHNLRAQRLAKKQDGARVFNLVDSAEGPNFFDSWAFMTFDDPTHGLVQYVDRDTAFAKGLAYVRDDGIAVMRVDNTTWLADGQKRNSVRIHTAKSYGQGLFIADILQMPYGCSVWPAFWSNGANWPAGGEIDVIEMIHNSTSNQSTLHTTPGCHLDTSRYNPDPKQHISAKTFTGQVVTTNCDAAVDNNVGCGIRNDDPSSYGFGLNGAGGGVVAALWNEDGIRIWHFARANVPADIDAKTPNPDTWPAPVAFWSTDTCPTSQFFTDQSFIFNITLCGDLGNGSFNEYDCPGTCSAWVMDPAHFRTAIWKVKYFRVYQ</sequence>
<accession>G4TMT2</accession>
<name>G4TMT2_SERID</name>
<reference evidence="2 3" key="1">
    <citation type="journal article" date="2011" name="PLoS Pathog.">
        <title>Endophytic Life Strategies Decoded by Genome and Transcriptome Analyses of the Mutualistic Root Symbiont Piriformospora indica.</title>
        <authorList>
            <person name="Zuccaro A."/>
            <person name="Lahrmann U."/>
            <person name="Guldener U."/>
            <person name="Langen G."/>
            <person name="Pfiffi S."/>
            <person name="Biedenkopf D."/>
            <person name="Wong P."/>
            <person name="Samans B."/>
            <person name="Grimm C."/>
            <person name="Basiewicz M."/>
            <person name="Murat C."/>
            <person name="Martin F."/>
            <person name="Kogel K.H."/>
        </authorList>
    </citation>
    <scope>NUCLEOTIDE SEQUENCE [LARGE SCALE GENOMIC DNA]</scope>
    <source>
        <strain evidence="2 3">DSM 11827</strain>
    </source>
</reference>
<dbReference type="InParanoid" id="G4TMT2"/>
<dbReference type="GO" id="GO:0004553">
    <property type="term" value="F:hydrolase activity, hydrolyzing O-glycosyl compounds"/>
    <property type="evidence" value="ECO:0007669"/>
    <property type="project" value="InterPro"/>
</dbReference>
<evidence type="ECO:0000313" key="3">
    <source>
        <dbReference type="Proteomes" id="UP000007148"/>
    </source>
</evidence>
<dbReference type="STRING" id="1109443.G4TMT2"/>
<organism evidence="2 3">
    <name type="scientific">Serendipita indica (strain DSM 11827)</name>
    <name type="common">Root endophyte fungus</name>
    <name type="synonym">Piriformospora indica</name>
    <dbReference type="NCBI Taxonomy" id="1109443"/>
    <lineage>
        <taxon>Eukaryota</taxon>
        <taxon>Fungi</taxon>
        <taxon>Dikarya</taxon>
        <taxon>Basidiomycota</taxon>
        <taxon>Agaricomycotina</taxon>
        <taxon>Agaricomycetes</taxon>
        <taxon>Sebacinales</taxon>
        <taxon>Serendipitaceae</taxon>
        <taxon>Serendipita</taxon>
    </lineage>
</organism>
<comment type="caution">
    <text evidence="2">The sequence shown here is derived from an EMBL/GenBank/DDBJ whole genome shotgun (WGS) entry which is preliminary data.</text>
</comment>
<dbReference type="OMA" id="WHFARAN"/>
<dbReference type="AlphaFoldDB" id="G4TMT2"/>
<dbReference type="SUPFAM" id="SSF49899">
    <property type="entry name" value="Concanavalin A-like lectins/glucanases"/>
    <property type="match status" value="1"/>
</dbReference>
<dbReference type="CDD" id="cd02181">
    <property type="entry name" value="GH16_fungal_Lam16A_glucanase"/>
    <property type="match status" value="1"/>
</dbReference>
<protein>
    <submittedName>
        <fullName evidence="2">Related to endo-1,3(4)-beta-glucanase</fullName>
    </submittedName>
</protein>
<dbReference type="Pfam" id="PF26113">
    <property type="entry name" value="GH16_XgeA"/>
    <property type="match status" value="1"/>
</dbReference>
<dbReference type="PANTHER" id="PTHR10963:SF24">
    <property type="entry name" value="GLYCOSIDASE C21B10.07-RELATED"/>
    <property type="match status" value="1"/>
</dbReference>
<dbReference type="eggNOG" id="ENOG502QUM3">
    <property type="taxonomic scope" value="Eukaryota"/>
</dbReference>
<feature type="domain" description="GH16" evidence="1">
    <location>
        <begin position="41"/>
        <end position="402"/>
    </location>
</feature>
<proteinExistence type="predicted"/>
<dbReference type="Proteomes" id="UP000007148">
    <property type="component" value="Unassembled WGS sequence"/>
</dbReference>
<dbReference type="PANTHER" id="PTHR10963">
    <property type="entry name" value="GLYCOSYL HYDROLASE-RELATED"/>
    <property type="match status" value="1"/>
</dbReference>
<dbReference type="PROSITE" id="PS51762">
    <property type="entry name" value="GH16_2"/>
    <property type="match status" value="1"/>
</dbReference>
<keyword evidence="3" id="KW-1185">Reference proteome</keyword>
<dbReference type="InterPro" id="IPR013320">
    <property type="entry name" value="ConA-like_dom_sf"/>
</dbReference>
<gene>
    <name evidence="2" type="ORF">PIIN_06561</name>
</gene>
<dbReference type="InterPro" id="IPR050546">
    <property type="entry name" value="Glycosyl_Hydrlase_16"/>
</dbReference>
<evidence type="ECO:0000313" key="2">
    <source>
        <dbReference type="EMBL" id="CCA72624.1"/>
    </source>
</evidence>
<dbReference type="OrthoDB" id="192832at2759"/>
<dbReference type="EMBL" id="CAFZ01000174">
    <property type="protein sequence ID" value="CCA72624.1"/>
    <property type="molecule type" value="Genomic_DNA"/>
</dbReference>
<dbReference type="HOGENOM" id="CLU_016972_0_2_1"/>
<dbReference type="Gene3D" id="2.60.120.200">
    <property type="match status" value="1"/>
</dbReference>